<dbReference type="AlphaFoldDB" id="A0A382GE24"/>
<sequence>SGIVYSGNLETKPATEMGETAALMQWADSFRKLKIRANADTPDQAAEAVRLGAEGIGLCRTEHMFLGDRVPLVQKLILADNEADRNAALDTLLPLQREDFEGIFRVMGNRPTTIRLIDPPLHEFLPNETELLVEVTRLECTEPRSPKLSELRQMLTAVRAMHEANPMLGLRGCRLSFILPGIVQMQVTAIISAACRVKKEGIDVVPEIMIPLISHVNELKWVKDRLEPTAQQIMQEEELEIDYSFGTMIETPRAALTAGEIATEASFFSFGTNDLTQMTFGISRDDAGSFLPKYLDEAILPDDPTESIDQTGVGRLIKLCVDDAREAKPDLKLGICGEHGGDPRSIAFCHAVGMEYVSCSPKRLPIARYAAARAALMDKND</sequence>
<gene>
    <name evidence="2" type="ORF">METZ01_LOCUS225798</name>
</gene>
<dbReference type="InterPro" id="IPR015813">
    <property type="entry name" value="Pyrv/PenolPyrv_kinase-like_dom"/>
</dbReference>
<dbReference type="PROSITE" id="PS00742">
    <property type="entry name" value="PEP_ENZYMES_2"/>
    <property type="match status" value="1"/>
</dbReference>
<dbReference type="PANTHER" id="PTHR22931:SF9">
    <property type="entry name" value="PYRUVATE, PHOSPHATE DIKINASE 1, CHLOROPLASTIC"/>
    <property type="match status" value="1"/>
</dbReference>
<dbReference type="EMBL" id="UINC01054801">
    <property type="protein sequence ID" value="SVB72944.1"/>
    <property type="molecule type" value="Genomic_DNA"/>
</dbReference>
<proteinExistence type="predicted"/>
<dbReference type="GO" id="GO:0050242">
    <property type="term" value="F:pyruvate, phosphate dikinase activity"/>
    <property type="evidence" value="ECO:0007669"/>
    <property type="project" value="InterPro"/>
</dbReference>
<feature type="domain" description="PEP-utilising enzyme C-terminal" evidence="1">
    <location>
        <begin position="17"/>
        <end position="374"/>
    </location>
</feature>
<dbReference type="InterPro" id="IPR040442">
    <property type="entry name" value="Pyrv_kinase-like_dom_sf"/>
</dbReference>
<dbReference type="Pfam" id="PF02896">
    <property type="entry name" value="PEP-utilizers_C"/>
    <property type="match status" value="1"/>
</dbReference>
<name>A0A382GE24_9ZZZZ</name>
<dbReference type="InterPro" id="IPR000121">
    <property type="entry name" value="PEP_util_C"/>
</dbReference>
<evidence type="ECO:0000313" key="2">
    <source>
        <dbReference type="EMBL" id="SVB72944.1"/>
    </source>
</evidence>
<accession>A0A382GE24</accession>
<dbReference type="InterPro" id="IPR023151">
    <property type="entry name" value="PEP_util_CS"/>
</dbReference>
<evidence type="ECO:0000259" key="1">
    <source>
        <dbReference type="Pfam" id="PF02896"/>
    </source>
</evidence>
<organism evidence="2">
    <name type="scientific">marine metagenome</name>
    <dbReference type="NCBI Taxonomy" id="408172"/>
    <lineage>
        <taxon>unclassified sequences</taxon>
        <taxon>metagenomes</taxon>
        <taxon>ecological metagenomes</taxon>
    </lineage>
</organism>
<dbReference type="SUPFAM" id="SSF51621">
    <property type="entry name" value="Phosphoenolpyruvate/pyruvate domain"/>
    <property type="match status" value="1"/>
</dbReference>
<dbReference type="InterPro" id="IPR010121">
    <property type="entry name" value="Pyruvate_phosphate_dikinase"/>
</dbReference>
<reference evidence="2" key="1">
    <citation type="submission" date="2018-05" db="EMBL/GenBank/DDBJ databases">
        <authorList>
            <person name="Lanie J.A."/>
            <person name="Ng W.-L."/>
            <person name="Kazmierczak K.M."/>
            <person name="Andrzejewski T.M."/>
            <person name="Davidsen T.M."/>
            <person name="Wayne K.J."/>
            <person name="Tettelin H."/>
            <person name="Glass J.I."/>
            <person name="Rusch D."/>
            <person name="Podicherti R."/>
            <person name="Tsui H.-C.T."/>
            <person name="Winkler M.E."/>
        </authorList>
    </citation>
    <scope>NUCLEOTIDE SEQUENCE</scope>
</reference>
<dbReference type="PANTHER" id="PTHR22931">
    <property type="entry name" value="PHOSPHOENOLPYRUVATE DIKINASE-RELATED"/>
    <property type="match status" value="1"/>
</dbReference>
<feature type="non-terminal residue" evidence="2">
    <location>
        <position position="1"/>
    </location>
</feature>
<protein>
    <recommendedName>
        <fullName evidence="1">PEP-utilising enzyme C-terminal domain-containing protein</fullName>
    </recommendedName>
</protein>
<dbReference type="Gene3D" id="3.20.20.60">
    <property type="entry name" value="Phosphoenolpyruvate-binding domains"/>
    <property type="match status" value="1"/>
</dbReference>